<keyword evidence="9" id="KW-0520">NAD</keyword>
<comment type="cofactor">
    <cofactor evidence="1">
        <name>FAD</name>
        <dbReference type="ChEBI" id="CHEBI:57692"/>
    </cofactor>
</comment>
<dbReference type="GO" id="GO:0006915">
    <property type="term" value="P:apoptotic process"/>
    <property type="evidence" value="ECO:0000318"/>
    <property type="project" value="GO_Central"/>
</dbReference>
<dbReference type="AlphaFoldDB" id="T1FYV3"/>
<dbReference type="EnsemblMetazoa" id="HelroT67025">
    <property type="protein sequence ID" value="HelroP67025"/>
    <property type="gene ID" value="HelroG67025"/>
</dbReference>
<dbReference type="SMART" id="SM01353">
    <property type="entry name" value="AIF_C"/>
    <property type="match status" value="1"/>
</dbReference>
<dbReference type="EMBL" id="AMQM01001051">
    <property type="status" value="NOT_ANNOTATED_CDS"/>
    <property type="molecule type" value="Genomic_DNA"/>
</dbReference>
<comment type="catalytic activity">
    <reaction evidence="11">
        <text>A + NADH + H(+) = AH2 + NAD(+)</text>
        <dbReference type="Rhea" id="RHEA:11356"/>
        <dbReference type="ChEBI" id="CHEBI:13193"/>
        <dbReference type="ChEBI" id="CHEBI:15378"/>
        <dbReference type="ChEBI" id="CHEBI:17499"/>
        <dbReference type="ChEBI" id="CHEBI:57540"/>
        <dbReference type="ChEBI" id="CHEBI:57945"/>
    </reaction>
</comment>
<dbReference type="KEGG" id="hro:HELRODRAFT_67025"/>
<accession>T1FYV3</accession>
<feature type="compositionally biased region" description="Basic and acidic residues" evidence="12">
    <location>
        <begin position="451"/>
        <end position="469"/>
    </location>
</feature>
<dbReference type="CTD" id="20214001"/>
<dbReference type="PRINTS" id="PR00368">
    <property type="entry name" value="FADPNR"/>
</dbReference>
<dbReference type="PANTHER" id="PTHR43557">
    <property type="entry name" value="APOPTOSIS-INDUCING FACTOR 1"/>
    <property type="match status" value="1"/>
</dbReference>
<reference evidence="16" key="3">
    <citation type="submission" date="2015-06" db="UniProtKB">
        <authorList>
            <consortium name="EnsemblMetazoa"/>
        </authorList>
    </citation>
    <scope>IDENTIFICATION</scope>
</reference>
<keyword evidence="8" id="KW-0560">Oxidoreductase</keyword>
<comment type="subcellular location">
    <subcellularLocation>
        <location evidence="2">Mitochondrion</location>
    </subcellularLocation>
</comment>
<evidence type="ECO:0000256" key="10">
    <source>
        <dbReference type="ARBA" id="ARBA00023128"/>
    </source>
</evidence>
<evidence type="ECO:0000256" key="11">
    <source>
        <dbReference type="ARBA" id="ARBA00047786"/>
    </source>
</evidence>
<comment type="similarity">
    <text evidence="3">Belongs to the FAD-dependent oxidoreductase family.</text>
</comment>
<dbReference type="GO" id="GO:0046983">
    <property type="term" value="F:protein dimerization activity"/>
    <property type="evidence" value="ECO:0007669"/>
    <property type="project" value="InterPro"/>
</dbReference>
<reference evidence="15 17" key="2">
    <citation type="journal article" date="2013" name="Nature">
        <title>Insights into bilaterian evolution from three spiralian genomes.</title>
        <authorList>
            <person name="Simakov O."/>
            <person name="Marletaz F."/>
            <person name="Cho S.J."/>
            <person name="Edsinger-Gonzales E."/>
            <person name="Havlak P."/>
            <person name="Hellsten U."/>
            <person name="Kuo D.H."/>
            <person name="Larsson T."/>
            <person name="Lv J."/>
            <person name="Arendt D."/>
            <person name="Savage R."/>
            <person name="Osoegawa K."/>
            <person name="de Jong P."/>
            <person name="Grimwood J."/>
            <person name="Chapman J.A."/>
            <person name="Shapiro H."/>
            <person name="Aerts A."/>
            <person name="Otillar R.P."/>
            <person name="Terry A.Y."/>
            <person name="Boore J.L."/>
            <person name="Grigoriev I.V."/>
            <person name="Lindberg D.R."/>
            <person name="Seaver E.C."/>
            <person name="Weisblat D.A."/>
            <person name="Putnam N.H."/>
            <person name="Rokhsar D.S."/>
        </authorList>
    </citation>
    <scope>NUCLEOTIDE SEQUENCE</scope>
</reference>
<evidence type="ECO:0000259" key="13">
    <source>
        <dbReference type="Pfam" id="PF07992"/>
    </source>
</evidence>
<feature type="domain" description="Mitochondrial apoptosis-inducing factor C-terminal" evidence="14">
    <location>
        <begin position="298"/>
        <end position="425"/>
    </location>
</feature>
<evidence type="ECO:0000256" key="2">
    <source>
        <dbReference type="ARBA" id="ARBA00004173"/>
    </source>
</evidence>
<feature type="domain" description="FAD/NAD(P)-binding" evidence="13">
    <location>
        <begin position="2"/>
        <end position="294"/>
    </location>
</feature>
<evidence type="ECO:0000256" key="8">
    <source>
        <dbReference type="ARBA" id="ARBA00023002"/>
    </source>
</evidence>
<keyword evidence="7" id="KW-0809">Transit peptide</keyword>
<dbReference type="InterPro" id="IPR029324">
    <property type="entry name" value="AIF_C"/>
</dbReference>
<gene>
    <name evidence="16" type="primary">20214001</name>
    <name evidence="15" type="ORF">HELRODRAFT_67025</name>
</gene>
<evidence type="ECO:0000256" key="9">
    <source>
        <dbReference type="ARBA" id="ARBA00023027"/>
    </source>
</evidence>
<dbReference type="OMA" id="RSIFFEH"/>
<keyword evidence="10" id="KW-0496">Mitochondrion</keyword>
<dbReference type="SUPFAM" id="SSF55424">
    <property type="entry name" value="FAD/NAD-linked reductases, dimerisation (C-terminal) domain"/>
    <property type="match status" value="1"/>
</dbReference>
<evidence type="ECO:0000256" key="1">
    <source>
        <dbReference type="ARBA" id="ARBA00001974"/>
    </source>
</evidence>
<evidence type="ECO:0000256" key="4">
    <source>
        <dbReference type="ARBA" id="ARBA00022630"/>
    </source>
</evidence>
<keyword evidence="5" id="KW-0053">Apoptosis</keyword>
<keyword evidence="17" id="KW-1185">Reference proteome</keyword>
<sequence length="478" mass="53349">MRPPLTKELWYQNDDEKVKNLIFRTYGGKERTIFFEKEGYFFEPKELESNEHGGTALALGLKVSKIDVDDQIVYFDNGQKIKYEKCLIATGGTPKNLEIFKNAPPPISQKVLLFRTVEDFNKLNDLVHKVQSIVIVGGGFLGSELACALGKKSAELKSFKVIQVFPEKGNLGLVLPEYLSKFATEKIKQEGAEILAERKIHQASYDKTADKVLLTLDDNSEISADLVVVAVGLDANIDLAKASDLEVDPRLGGFLVNSELEARSNLWAAGDAACFYDVRLGRRRVEHHDHAVVSGRLAGMNMTGARKPYKHQSMIWSDIGPYIGFEAIGLIDSALPTVSVFAKLPNSSTPDTNIDDAKSQDSEKTDPNPQIKELTLEETSSKLNSLDDDEYRKGIVFYLKDDVVVGVLMWNVFSGMSVARQIIQESRKFDDYAEVAKLFHLFYKPEDEDDKDKTKEPDQTETKAKKEVGEGAGFYVGR</sequence>
<evidence type="ECO:0000256" key="3">
    <source>
        <dbReference type="ARBA" id="ARBA00006442"/>
    </source>
</evidence>
<dbReference type="Pfam" id="PF14721">
    <property type="entry name" value="AIF_C"/>
    <property type="match status" value="1"/>
</dbReference>
<dbReference type="FunCoup" id="T1FYV3">
    <property type="interactions" value="1123"/>
</dbReference>
<evidence type="ECO:0000256" key="7">
    <source>
        <dbReference type="ARBA" id="ARBA00022946"/>
    </source>
</evidence>
<protein>
    <submittedName>
        <fullName evidence="15 16">Uncharacterized protein</fullName>
    </submittedName>
</protein>
<dbReference type="InterPro" id="IPR016156">
    <property type="entry name" value="FAD/NAD-linked_Rdtase_dimer_sf"/>
</dbReference>
<evidence type="ECO:0000256" key="12">
    <source>
        <dbReference type="SAM" id="MobiDB-lite"/>
    </source>
</evidence>
<evidence type="ECO:0000256" key="5">
    <source>
        <dbReference type="ARBA" id="ARBA00022703"/>
    </source>
</evidence>
<dbReference type="PANTHER" id="PTHR43557:SF4">
    <property type="entry name" value="APOPTOSIS-INDUCING FACTOR 1, MITOCHONDRIAL"/>
    <property type="match status" value="1"/>
</dbReference>
<dbReference type="OrthoDB" id="6029at2759"/>
<dbReference type="InParanoid" id="T1FYV3"/>
<name>T1FYV3_HELRO</name>
<dbReference type="GeneID" id="20214001"/>
<dbReference type="GO" id="GO:0005739">
    <property type="term" value="C:mitochondrion"/>
    <property type="evidence" value="ECO:0000318"/>
    <property type="project" value="GO_Central"/>
</dbReference>
<dbReference type="eggNOG" id="KOG1346">
    <property type="taxonomic scope" value="Eukaryota"/>
</dbReference>
<dbReference type="InterPro" id="IPR050446">
    <property type="entry name" value="FAD-oxidoreductase/Apoptosis"/>
</dbReference>
<dbReference type="InterPro" id="IPR023753">
    <property type="entry name" value="FAD/NAD-binding_dom"/>
</dbReference>
<dbReference type="Gene3D" id="3.30.390.30">
    <property type="match status" value="1"/>
</dbReference>
<evidence type="ECO:0000259" key="14">
    <source>
        <dbReference type="Pfam" id="PF14721"/>
    </source>
</evidence>
<dbReference type="GO" id="GO:0016174">
    <property type="term" value="F:NAD(P)H oxidase H2O2-forming activity"/>
    <property type="evidence" value="ECO:0000318"/>
    <property type="project" value="GO_Central"/>
</dbReference>
<evidence type="ECO:0000256" key="6">
    <source>
        <dbReference type="ARBA" id="ARBA00022827"/>
    </source>
</evidence>
<feature type="region of interest" description="Disordered" evidence="12">
    <location>
        <begin position="447"/>
        <end position="478"/>
    </location>
</feature>
<evidence type="ECO:0000313" key="15">
    <source>
        <dbReference type="EMBL" id="ESN98758.1"/>
    </source>
</evidence>
<dbReference type="GO" id="GO:0071949">
    <property type="term" value="F:FAD binding"/>
    <property type="evidence" value="ECO:0000318"/>
    <property type="project" value="GO_Central"/>
</dbReference>
<dbReference type="Pfam" id="PF07992">
    <property type="entry name" value="Pyr_redox_2"/>
    <property type="match status" value="1"/>
</dbReference>
<dbReference type="GO" id="GO:0160203">
    <property type="term" value="P:mitochondrial disulfide relay system"/>
    <property type="evidence" value="ECO:0000318"/>
    <property type="project" value="GO_Central"/>
</dbReference>
<keyword evidence="6" id="KW-0274">FAD</keyword>
<keyword evidence="4" id="KW-0285">Flavoprotein</keyword>
<dbReference type="STRING" id="6412.T1FYV3"/>
<dbReference type="RefSeq" id="XP_009022515.1">
    <property type="nucleotide sequence ID" value="XM_009024267.1"/>
</dbReference>
<reference evidence="17" key="1">
    <citation type="submission" date="2012-12" db="EMBL/GenBank/DDBJ databases">
        <authorList>
            <person name="Hellsten U."/>
            <person name="Grimwood J."/>
            <person name="Chapman J.A."/>
            <person name="Shapiro H."/>
            <person name="Aerts A."/>
            <person name="Otillar R.P."/>
            <person name="Terry A.Y."/>
            <person name="Boore J.L."/>
            <person name="Simakov O."/>
            <person name="Marletaz F."/>
            <person name="Cho S.-J."/>
            <person name="Edsinger-Gonzales E."/>
            <person name="Havlak P."/>
            <person name="Kuo D.-H."/>
            <person name="Larsson T."/>
            <person name="Lv J."/>
            <person name="Arendt D."/>
            <person name="Savage R."/>
            <person name="Osoegawa K."/>
            <person name="de Jong P."/>
            <person name="Lindberg D.R."/>
            <person name="Seaver E.C."/>
            <person name="Weisblat D.A."/>
            <person name="Putnam N.H."/>
            <person name="Grigoriev I.V."/>
            <person name="Rokhsar D.S."/>
        </authorList>
    </citation>
    <scope>NUCLEOTIDE SEQUENCE</scope>
</reference>
<dbReference type="SUPFAM" id="SSF51905">
    <property type="entry name" value="FAD/NAD(P)-binding domain"/>
    <property type="match status" value="1"/>
</dbReference>
<feature type="region of interest" description="Disordered" evidence="12">
    <location>
        <begin position="349"/>
        <end position="377"/>
    </location>
</feature>
<evidence type="ECO:0000313" key="17">
    <source>
        <dbReference type="Proteomes" id="UP000015101"/>
    </source>
</evidence>
<dbReference type="HOGENOM" id="CLU_003291_5_2_1"/>
<evidence type="ECO:0000313" key="16">
    <source>
        <dbReference type="EnsemblMetazoa" id="HelroP67025"/>
    </source>
</evidence>
<organism evidence="16 17">
    <name type="scientific">Helobdella robusta</name>
    <name type="common">Californian leech</name>
    <dbReference type="NCBI Taxonomy" id="6412"/>
    <lineage>
        <taxon>Eukaryota</taxon>
        <taxon>Metazoa</taxon>
        <taxon>Spiralia</taxon>
        <taxon>Lophotrochozoa</taxon>
        <taxon>Annelida</taxon>
        <taxon>Clitellata</taxon>
        <taxon>Hirudinea</taxon>
        <taxon>Rhynchobdellida</taxon>
        <taxon>Glossiphoniidae</taxon>
        <taxon>Helobdella</taxon>
    </lineage>
</organism>
<dbReference type="EMBL" id="KB097143">
    <property type="protein sequence ID" value="ESN98758.1"/>
    <property type="molecule type" value="Genomic_DNA"/>
</dbReference>
<dbReference type="InterPro" id="IPR036188">
    <property type="entry name" value="FAD/NAD-bd_sf"/>
</dbReference>
<dbReference type="Proteomes" id="UP000015101">
    <property type="component" value="Unassembled WGS sequence"/>
</dbReference>
<feature type="compositionally biased region" description="Basic and acidic residues" evidence="12">
    <location>
        <begin position="355"/>
        <end position="366"/>
    </location>
</feature>
<proteinExistence type="inferred from homology"/>
<dbReference type="Gene3D" id="3.50.50.60">
    <property type="entry name" value="FAD/NAD(P)-binding domain"/>
    <property type="match status" value="2"/>
</dbReference>